<evidence type="ECO:0000256" key="3">
    <source>
        <dbReference type="ARBA" id="ARBA00022603"/>
    </source>
</evidence>
<dbReference type="InterPro" id="IPR018063">
    <property type="entry name" value="SAM_MeTrfase_RsmI_CS"/>
</dbReference>
<dbReference type="InterPro" id="IPR014776">
    <property type="entry name" value="4pyrrole_Mease_sub2"/>
</dbReference>
<keyword evidence="10" id="KW-1185">Reference proteome</keyword>
<reference evidence="9 10" key="1">
    <citation type="submission" date="2017-11" db="EMBL/GenBank/DDBJ databases">
        <title>Draft genome sequence of Mitsuaria sp. HWN-4.</title>
        <authorList>
            <person name="Gundlapally S.R."/>
        </authorList>
    </citation>
    <scope>NUCLEOTIDE SEQUENCE [LARGE SCALE GENOMIC DNA]</scope>
    <source>
        <strain evidence="9 10">HWN-4</strain>
    </source>
</reference>
<dbReference type="Pfam" id="PF00590">
    <property type="entry name" value="TP_methylase"/>
    <property type="match status" value="1"/>
</dbReference>
<accession>A0A2G9CCA6</accession>
<keyword evidence="4 6" id="KW-0808">Transferase</keyword>
<keyword evidence="1 6" id="KW-0963">Cytoplasm</keyword>
<dbReference type="FunFam" id="3.40.1010.10:FF:000007">
    <property type="entry name" value="Ribosomal RNA small subunit methyltransferase I"/>
    <property type="match status" value="1"/>
</dbReference>
<dbReference type="GO" id="GO:0070677">
    <property type="term" value="F:rRNA (cytosine-2'-O-)-methyltransferase activity"/>
    <property type="evidence" value="ECO:0007669"/>
    <property type="project" value="UniProtKB-UniRule"/>
</dbReference>
<dbReference type="PIRSF" id="PIRSF005917">
    <property type="entry name" value="MTase_YraL"/>
    <property type="match status" value="1"/>
</dbReference>
<dbReference type="EMBL" id="PEOG01000013">
    <property type="protein sequence ID" value="PIM54037.1"/>
    <property type="molecule type" value="Genomic_DNA"/>
</dbReference>
<dbReference type="RefSeq" id="WP_099860553.1">
    <property type="nucleotide sequence ID" value="NZ_PEOG01000013.1"/>
</dbReference>
<proteinExistence type="inferred from homology"/>
<dbReference type="Pfam" id="PF23016">
    <property type="entry name" value="RsmI_C"/>
    <property type="match status" value="1"/>
</dbReference>
<comment type="function">
    <text evidence="6">Catalyzes the 2'-O-methylation of the ribose of cytidine 1402 (C1402) in 16S rRNA.</text>
</comment>
<dbReference type="InterPro" id="IPR053910">
    <property type="entry name" value="RsmI_HTH"/>
</dbReference>
<dbReference type="SUPFAM" id="SSF53790">
    <property type="entry name" value="Tetrapyrrole methylase"/>
    <property type="match status" value="1"/>
</dbReference>
<feature type="domain" description="Tetrapyrrole methylase" evidence="7">
    <location>
        <begin position="26"/>
        <end position="226"/>
    </location>
</feature>
<dbReference type="CDD" id="cd11648">
    <property type="entry name" value="RsmI"/>
    <property type="match status" value="1"/>
</dbReference>
<dbReference type="InterPro" id="IPR000878">
    <property type="entry name" value="4pyrrol_Mease"/>
</dbReference>
<name>A0A2G9CCA6_9BURK</name>
<evidence type="ECO:0000256" key="1">
    <source>
        <dbReference type="ARBA" id="ARBA00022490"/>
    </source>
</evidence>
<gene>
    <name evidence="6 9" type="primary">rsmI</name>
    <name evidence="9" type="ORF">CS062_06060</name>
</gene>
<evidence type="ECO:0000256" key="4">
    <source>
        <dbReference type="ARBA" id="ARBA00022679"/>
    </source>
</evidence>
<evidence type="ECO:0000259" key="7">
    <source>
        <dbReference type="Pfam" id="PF00590"/>
    </source>
</evidence>
<dbReference type="EC" id="2.1.1.198" evidence="6"/>
<evidence type="ECO:0000256" key="5">
    <source>
        <dbReference type="ARBA" id="ARBA00022691"/>
    </source>
</evidence>
<dbReference type="InterPro" id="IPR014777">
    <property type="entry name" value="4pyrrole_Mease_sub1"/>
</dbReference>
<evidence type="ECO:0000256" key="6">
    <source>
        <dbReference type="HAMAP-Rule" id="MF_01877"/>
    </source>
</evidence>
<comment type="catalytic activity">
    <reaction evidence="6">
        <text>cytidine(1402) in 16S rRNA + S-adenosyl-L-methionine = 2'-O-methylcytidine(1402) in 16S rRNA + S-adenosyl-L-homocysteine + H(+)</text>
        <dbReference type="Rhea" id="RHEA:42924"/>
        <dbReference type="Rhea" id="RHEA-COMP:10285"/>
        <dbReference type="Rhea" id="RHEA-COMP:10286"/>
        <dbReference type="ChEBI" id="CHEBI:15378"/>
        <dbReference type="ChEBI" id="CHEBI:57856"/>
        <dbReference type="ChEBI" id="CHEBI:59789"/>
        <dbReference type="ChEBI" id="CHEBI:74495"/>
        <dbReference type="ChEBI" id="CHEBI:82748"/>
        <dbReference type="EC" id="2.1.1.198"/>
    </reaction>
</comment>
<comment type="caution">
    <text evidence="9">The sequence shown here is derived from an EMBL/GenBank/DDBJ whole genome shotgun (WGS) entry which is preliminary data.</text>
</comment>
<evidence type="ECO:0000256" key="2">
    <source>
        <dbReference type="ARBA" id="ARBA00022552"/>
    </source>
</evidence>
<comment type="subcellular location">
    <subcellularLocation>
        <location evidence="6">Cytoplasm</location>
    </subcellularLocation>
</comment>
<dbReference type="PANTHER" id="PTHR46111:SF1">
    <property type="entry name" value="RIBOSOMAL RNA SMALL SUBUNIT METHYLTRANSFERASE I"/>
    <property type="match status" value="1"/>
</dbReference>
<evidence type="ECO:0000259" key="8">
    <source>
        <dbReference type="Pfam" id="PF23016"/>
    </source>
</evidence>
<organism evidence="9 10">
    <name type="scientific">Roseateles chitinivorans</name>
    <dbReference type="NCBI Taxonomy" id="2917965"/>
    <lineage>
        <taxon>Bacteria</taxon>
        <taxon>Pseudomonadati</taxon>
        <taxon>Pseudomonadota</taxon>
        <taxon>Betaproteobacteria</taxon>
        <taxon>Burkholderiales</taxon>
        <taxon>Sphaerotilaceae</taxon>
        <taxon>Roseateles</taxon>
    </lineage>
</organism>
<evidence type="ECO:0000313" key="10">
    <source>
        <dbReference type="Proteomes" id="UP000231501"/>
    </source>
</evidence>
<dbReference type="PROSITE" id="PS01296">
    <property type="entry name" value="RSMI"/>
    <property type="match status" value="1"/>
</dbReference>
<sequence>MSTSPSASLIAAASAAAGHQQFPGGTLYVVATPIGNLADLSLRAIHVLGLVDAVACEDTRVSAQLLRWLGLHKPLVALHQHNEQQAAEGLVARLLAGERIAYVSDAGTPAISDPGAVLVAAAARAGVRVMPLPGASSAAAALSVAGDARAQGFRFVGFLPTKSAERRAALQALTGAPYSQVLFEAPHRIQELIAELAELAPEQTLTVCREVTKQFETIHTAPCATLPAWMAQDKQRERGEFVLVLHAAPAPVGEVGLPEEAQRTLRVLMRDLPLKQAASLAAELTGESRKALYQLALAWKQDAGDDAEDEPDTGAGALSG</sequence>
<dbReference type="OrthoDB" id="9809084at2"/>
<protein>
    <recommendedName>
        <fullName evidence="6">Ribosomal RNA small subunit methyltransferase I</fullName>
        <ecNumber evidence="6">2.1.1.198</ecNumber>
    </recommendedName>
    <alternativeName>
        <fullName evidence="6">16S rRNA 2'-O-ribose C1402 methyltransferase</fullName>
    </alternativeName>
    <alternativeName>
        <fullName evidence="6">rRNA (cytidine-2'-O-)-methyltransferase RsmI</fullName>
    </alternativeName>
</protein>
<dbReference type="NCBIfam" id="TIGR00096">
    <property type="entry name" value="16S rRNA (cytidine(1402)-2'-O)-methyltransferase"/>
    <property type="match status" value="1"/>
</dbReference>
<dbReference type="Gene3D" id="3.40.1010.10">
    <property type="entry name" value="Cobalt-precorrin-4 Transmethylase, Domain 1"/>
    <property type="match status" value="1"/>
</dbReference>
<comment type="similarity">
    <text evidence="6">Belongs to the methyltransferase superfamily. RsmI family.</text>
</comment>
<dbReference type="InterPro" id="IPR035996">
    <property type="entry name" value="4pyrrol_Methylase_sf"/>
</dbReference>
<dbReference type="InterPro" id="IPR008189">
    <property type="entry name" value="rRNA_ssu_MeTfrase_I"/>
</dbReference>
<keyword evidence="2 6" id="KW-0698">rRNA processing</keyword>
<evidence type="ECO:0000313" key="9">
    <source>
        <dbReference type="EMBL" id="PIM54037.1"/>
    </source>
</evidence>
<dbReference type="Gene3D" id="3.30.950.10">
    <property type="entry name" value="Methyltransferase, Cobalt-precorrin-4 Transmethylase, Domain 2"/>
    <property type="match status" value="1"/>
</dbReference>
<keyword evidence="5 6" id="KW-0949">S-adenosyl-L-methionine</keyword>
<feature type="domain" description="RsmI HTH" evidence="8">
    <location>
        <begin position="257"/>
        <end position="300"/>
    </location>
</feature>
<dbReference type="AlphaFoldDB" id="A0A2G9CCA6"/>
<dbReference type="GO" id="GO:0005737">
    <property type="term" value="C:cytoplasm"/>
    <property type="evidence" value="ECO:0007669"/>
    <property type="project" value="UniProtKB-SubCell"/>
</dbReference>
<keyword evidence="3 6" id="KW-0489">Methyltransferase</keyword>
<dbReference type="HAMAP" id="MF_01877">
    <property type="entry name" value="16SrRNA_methyltr_I"/>
    <property type="match status" value="1"/>
</dbReference>
<dbReference type="Proteomes" id="UP000231501">
    <property type="component" value="Unassembled WGS sequence"/>
</dbReference>
<dbReference type="PANTHER" id="PTHR46111">
    <property type="entry name" value="RIBOSOMAL RNA SMALL SUBUNIT METHYLTRANSFERASE I"/>
    <property type="match status" value="1"/>
</dbReference>